<dbReference type="GO" id="GO:0016747">
    <property type="term" value="F:acyltransferase activity, transferring groups other than amino-acyl groups"/>
    <property type="evidence" value="ECO:0007669"/>
    <property type="project" value="InterPro"/>
</dbReference>
<gene>
    <name evidence="4" type="ORF">QN062_01985</name>
    <name evidence="3" type="ORF">QN216_05990</name>
    <name evidence="2" type="ORF">QN217_04460</name>
</gene>
<dbReference type="Gene3D" id="3.40.630.30">
    <property type="match status" value="1"/>
</dbReference>
<dbReference type="EC" id="2.3.1.-" evidence="2"/>
<dbReference type="AlphaFoldDB" id="A0AB39UET8"/>
<evidence type="ECO:0000259" key="1">
    <source>
        <dbReference type="PROSITE" id="PS51186"/>
    </source>
</evidence>
<dbReference type="KEGG" id="bfk:QN062_01985"/>
<reference evidence="2" key="1">
    <citation type="submission" date="2023-07" db="EMBL/GenBank/DDBJ databases">
        <title>Bifidobacterium aquikefiriaerophilum sp. nov. and Bifidobacterium eccum sp. nov., isolated from water kefir.</title>
        <authorList>
            <person name="Breselge S."/>
            <person name="Bellassi P."/>
            <person name="Barcenilla C."/>
            <person name="Alvarez-Ordonez A."/>
            <person name="Morelli L."/>
            <person name="Cotter P.D."/>
        </authorList>
    </citation>
    <scope>NUCLEOTIDE SEQUENCE</scope>
    <source>
        <strain evidence="4">WK012_4_13</strain>
        <strain evidence="3">WK013_4_14</strain>
        <strain evidence="2">WK048_4_13</strain>
    </source>
</reference>
<dbReference type="EMBL" id="CP129683">
    <property type="protein sequence ID" value="XDS50987.1"/>
    <property type="molecule type" value="Genomic_DNA"/>
</dbReference>
<dbReference type="RefSeq" id="WP_369341951.1">
    <property type="nucleotide sequence ID" value="NZ_CP129675.1"/>
</dbReference>
<evidence type="ECO:0000313" key="2">
    <source>
        <dbReference type="EMBL" id="XDS47382.1"/>
    </source>
</evidence>
<organism evidence="2">
    <name type="scientific">Bifidobacterium fermentum</name>
    <dbReference type="NCBI Taxonomy" id="3059035"/>
    <lineage>
        <taxon>Bacteria</taxon>
        <taxon>Bacillati</taxon>
        <taxon>Actinomycetota</taxon>
        <taxon>Actinomycetes</taxon>
        <taxon>Bifidobacteriales</taxon>
        <taxon>Bifidobacteriaceae</taxon>
        <taxon>Bifidobacterium</taxon>
    </lineage>
</organism>
<protein>
    <submittedName>
        <fullName evidence="2">GNAT family N-acetyltransferase</fullName>
        <ecNumber evidence="2">2.3.1.-</ecNumber>
    </submittedName>
</protein>
<dbReference type="EMBL" id="CP129682">
    <property type="protein sequence ID" value="XDS47910.1"/>
    <property type="molecule type" value="Genomic_DNA"/>
</dbReference>
<dbReference type="InterPro" id="IPR000182">
    <property type="entry name" value="GNAT_dom"/>
</dbReference>
<sequence length="145" mass="16410">MELSSKFFGELSTTELYEILKARSEIFVVEQHCVYQDLDDVDYRSLHIFYTAGGKVTAYLRAFIKDEDSKTIQLGRVLTVQHGHGLGGMILKEGIKKAAEKLNAGRLYIEAQSYATGFYQRQGFAVCSDEFMEDGIPHVQMELTI</sequence>
<dbReference type="PROSITE" id="PS51186">
    <property type="entry name" value="GNAT"/>
    <property type="match status" value="1"/>
</dbReference>
<proteinExistence type="predicted"/>
<evidence type="ECO:0000313" key="3">
    <source>
        <dbReference type="EMBL" id="XDS47910.1"/>
    </source>
</evidence>
<name>A0AB39UET8_9BIFI</name>
<dbReference type="EMBL" id="CP129675">
    <property type="protein sequence ID" value="XDS47382.1"/>
    <property type="molecule type" value="Genomic_DNA"/>
</dbReference>
<dbReference type="InterPro" id="IPR016181">
    <property type="entry name" value="Acyl_CoA_acyltransferase"/>
</dbReference>
<keyword evidence="2" id="KW-0012">Acyltransferase</keyword>
<dbReference type="SUPFAM" id="SSF55729">
    <property type="entry name" value="Acyl-CoA N-acyltransferases (Nat)"/>
    <property type="match status" value="1"/>
</dbReference>
<evidence type="ECO:0000313" key="4">
    <source>
        <dbReference type="EMBL" id="XDS50987.1"/>
    </source>
</evidence>
<keyword evidence="2" id="KW-0808">Transferase</keyword>
<dbReference type="Pfam" id="PF13673">
    <property type="entry name" value="Acetyltransf_10"/>
    <property type="match status" value="1"/>
</dbReference>
<feature type="domain" description="N-acetyltransferase" evidence="1">
    <location>
        <begin position="6"/>
        <end position="145"/>
    </location>
</feature>
<accession>A0AB39UET8</accession>